<dbReference type="AlphaFoldDB" id="A0A8H5Z9M4"/>
<gene>
    <name evidence="1" type="ORF">GGP41_010158</name>
</gene>
<reference evidence="1" key="1">
    <citation type="submission" date="2019-11" db="EMBL/GenBank/DDBJ databases">
        <title>Bipolaris sorokiniana Genome sequencing.</title>
        <authorList>
            <person name="Wang H."/>
        </authorList>
    </citation>
    <scope>NUCLEOTIDE SEQUENCE</scope>
</reference>
<name>A0A8H5Z9M4_COCSA</name>
<dbReference type="EMBL" id="WNKQ01000044">
    <property type="protein sequence ID" value="KAF5843973.1"/>
    <property type="molecule type" value="Genomic_DNA"/>
</dbReference>
<feature type="non-terminal residue" evidence="1">
    <location>
        <position position="142"/>
    </location>
</feature>
<organism evidence="1 2">
    <name type="scientific">Cochliobolus sativus</name>
    <name type="common">Common root rot and spot blotch fungus</name>
    <name type="synonym">Bipolaris sorokiniana</name>
    <dbReference type="NCBI Taxonomy" id="45130"/>
    <lineage>
        <taxon>Eukaryota</taxon>
        <taxon>Fungi</taxon>
        <taxon>Dikarya</taxon>
        <taxon>Ascomycota</taxon>
        <taxon>Pezizomycotina</taxon>
        <taxon>Dothideomycetes</taxon>
        <taxon>Pleosporomycetidae</taxon>
        <taxon>Pleosporales</taxon>
        <taxon>Pleosporineae</taxon>
        <taxon>Pleosporaceae</taxon>
        <taxon>Bipolaris</taxon>
    </lineage>
</organism>
<proteinExistence type="predicted"/>
<accession>A0A8H5Z9M4</accession>
<comment type="caution">
    <text evidence="1">The sequence shown here is derived from an EMBL/GenBank/DDBJ whole genome shotgun (WGS) entry which is preliminary data.</text>
</comment>
<dbReference type="Proteomes" id="UP000624244">
    <property type="component" value="Unassembled WGS sequence"/>
</dbReference>
<evidence type="ECO:0000313" key="1">
    <source>
        <dbReference type="EMBL" id="KAF5843973.1"/>
    </source>
</evidence>
<evidence type="ECO:0000313" key="2">
    <source>
        <dbReference type="Proteomes" id="UP000624244"/>
    </source>
</evidence>
<sequence length="142" mass="16301">KKASKLLTQESLKTLLPREGDENKDKKNSINLKLTQITTRLLRRVLLVPLLRDPYPIQSGPSTSRKRLLLAYAFLILDFDDSRIVEYLTTYNMERKNALIRVGSERRTTYTLTAKPKPAVNYIRELYLIPYGVSPDPAPTLP</sequence>
<protein>
    <submittedName>
        <fullName evidence="1">Uncharacterized protein</fullName>
    </submittedName>
</protein>